<keyword evidence="1" id="KW-1133">Transmembrane helix</keyword>
<protein>
    <submittedName>
        <fullName evidence="2">Uncharacterized protein</fullName>
    </submittedName>
</protein>
<feature type="transmembrane region" description="Helical" evidence="1">
    <location>
        <begin position="26"/>
        <end position="49"/>
    </location>
</feature>
<name>A0A2P2Q404_RHIMU</name>
<dbReference type="AlphaFoldDB" id="A0A2P2Q404"/>
<organism evidence="2">
    <name type="scientific">Rhizophora mucronata</name>
    <name type="common">Asiatic mangrove</name>
    <dbReference type="NCBI Taxonomy" id="61149"/>
    <lineage>
        <taxon>Eukaryota</taxon>
        <taxon>Viridiplantae</taxon>
        <taxon>Streptophyta</taxon>
        <taxon>Embryophyta</taxon>
        <taxon>Tracheophyta</taxon>
        <taxon>Spermatophyta</taxon>
        <taxon>Magnoliopsida</taxon>
        <taxon>eudicotyledons</taxon>
        <taxon>Gunneridae</taxon>
        <taxon>Pentapetalae</taxon>
        <taxon>rosids</taxon>
        <taxon>fabids</taxon>
        <taxon>Malpighiales</taxon>
        <taxon>Rhizophoraceae</taxon>
        <taxon>Rhizophora</taxon>
    </lineage>
</organism>
<evidence type="ECO:0000256" key="1">
    <source>
        <dbReference type="SAM" id="Phobius"/>
    </source>
</evidence>
<reference evidence="2" key="1">
    <citation type="submission" date="2018-02" db="EMBL/GenBank/DDBJ databases">
        <title>Rhizophora mucronata_Transcriptome.</title>
        <authorList>
            <person name="Meera S.P."/>
            <person name="Sreeshan A."/>
            <person name="Augustine A."/>
        </authorList>
    </citation>
    <scope>NUCLEOTIDE SEQUENCE</scope>
    <source>
        <tissue evidence="2">Leaf</tissue>
    </source>
</reference>
<sequence length="142" mass="15965">MLASLLLGPLTRFHNPQQSCIFRTPAILSCIIGRVLFCGKALIFLRIHFFLCSHSLKTRNLSPQEAKQTVLLVSTNWFLTTTMFLLFSMMVPRLPVSTGHPRGLIPGKLGGSRTTALDLLGLIHWENLLHQILSLSNRQIME</sequence>
<keyword evidence="1" id="KW-0812">Transmembrane</keyword>
<proteinExistence type="predicted"/>
<feature type="transmembrane region" description="Helical" evidence="1">
    <location>
        <begin position="70"/>
        <end position="91"/>
    </location>
</feature>
<accession>A0A2P2Q404</accession>
<keyword evidence="1" id="KW-0472">Membrane</keyword>
<evidence type="ECO:0000313" key="2">
    <source>
        <dbReference type="EMBL" id="MBX61653.1"/>
    </source>
</evidence>
<dbReference type="EMBL" id="GGEC01081169">
    <property type="protein sequence ID" value="MBX61653.1"/>
    <property type="molecule type" value="Transcribed_RNA"/>
</dbReference>